<accession>A0A918UWR8</accession>
<dbReference type="SUPFAM" id="SSF46894">
    <property type="entry name" value="C-terminal effector domain of the bipartite response regulators"/>
    <property type="match status" value="1"/>
</dbReference>
<dbReference type="InterPro" id="IPR036388">
    <property type="entry name" value="WH-like_DNA-bd_sf"/>
</dbReference>
<feature type="domain" description="HTH luxR-type" evidence="1">
    <location>
        <begin position="274"/>
        <end position="336"/>
    </location>
</feature>
<dbReference type="Proteomes" id="UP000630936">
    <property type="component" value="Unassembled WGS sequence"/>
</dbReference>
<reference evidence="2" key="1">
    <citation type="journal article" date="2014" name="Int. J. Syst. Evol. Microbiol.">
        <title>Complete genome sequence of Corynebacterium casei LMG S-19264T (=DSM 44701T), isolated from a smear-ripened cheese.</title>
        <authorList>
            <consortium name="US DOE Joint Genome Institute (JGI-PGF)"/>
            <person name="Walter F."/>
            <person name="Albersmeier A."/>
            <person name="Kalinowski J."/>
            <person name="Ruckert C."/>
        </authorList>
    </citation>
    <scope>NUCLEOTIDE SEQUENCE</scope>
    <source>
        <strain evidence="2">JCM 4988</strain>
    </source>
</reference>
<sequence length="347" mass="38538">MLDTAERLRMRLQNVDPDVEGELIVRVYEFTLAHQPATFSQVATALRMSMADTRRVVDLLCELRILRNAEESESFRAILPEAAQNELVIPLQQAVNEKRRELGSIHERLHALSGIFSTLGRSQHRNDKIVHLLDPQQASSYLIDSLESCTSEVLAMQFPDGEPRLAFQPCELAKVLHMAPFRLLCPHSARAKATTRTRLRQVVDSGAQVRTTNHIFGNFILAGSEVAFITHQAPDEEFPSTVAVYEPMVISLLHRLYEFAWQSGMDFEADVVSYGETLPDLSAGIITLLAQGLKDDAVARRIGIGPRTFRRHFSDIMDKLGVSSRFQAGVVAARAGLVDGGPIEGPV</sequence>
<evidence type="ECO:0000259" key="1">
    <source>
        <dbReference type="PROSITE" id="PS50043"/>
    </source>
</evidence>
<reference evidence="2" key="2">
    <citation type="submission" date="2020-09" db="EMBL/GenBank/DDBJ databases">
        <authorList>
            <person name="Sun Q."/>
            <person name="Ohkuma M."/>
        </authorList>
    </citation>
    <scope>NUCLEOTIDE SEQUENCE</scope>
    <source>
        <strain evidence="2">JCM 4988</strain>
    </source>
</reference>
<dbReference type="PANTHER" id="PTHR34293">
    <property type="entry name" value="HTH-TYPE TRANSCRIPTIONAL REGULATOR TRMBL2"/>
    <property type="match status" value="1"/>
</dbReference>
<dbReference type="SMART" id="SM00421">
    <property type="entry name" value="HTH_LUXR"/>
    <property type="match status" value="1"/>
</dbReference>
<name>A0A918UWR8_9ACTN</name>
<evidence type="ECO:0000313" key="3">
    <source>
        <dbReference type="Proteomes" id="UP000630936"/>
    </source>
</evidence>
<dbReference type="PROSITE" id="PS50043">
    <property type="entry name" value="HTH_LUXR_2"/>
    <property type="match status" value="1"/>
</dbReference>
<dbReference type="CDD" id="cd06170">
    <property type="entry name" value="LuxR_C_like"/>
    <property type="match status" value="1"/>
</dbReference>
<dbReference type="GO" id="GO:0006355">
    <property type="term" value="P:regulation of DNA-templated transcription"/>
    <property type="evidence" value="ECO:0007669"/>
    <property type="project" value="InterPro"/>
</dbReference>
<gene>
    <name evidence="2" type="ORF">GCM10010387_36830</name>
</gene>
<dbReference type="GO" id="GO:0003677">
    <property type="term" value="F:DNA binding"/>
    <property type="evidence" value="ECO:0007669"/>
    <property type="project" value="InterPro"/>
</dbReference>
<dbReference type="InterPro" id="IPR051797">
    <property type="entry name" value="TrmB-like"/>
</dbReference>
<dbReference type="InterPro" id="IPR016032">
    <property type="entry name" value="Sig_transdc_resp-reg_C-effctor"/>
</dbReference>
<keyword evidence="3" id="KW-1185">Reference proteome</keyword>
<proteinExistence type="predicted"/>
<dbReference type="InterPro" id="IPR000792">
    <property type="entry name" value="Tscrpt_reg_LuxR_C"/>
</dbReference>
<dbReference type="AlphaFoldDB" id="A0A918UWR8"/>
<dbReference type="Gene3D" id="1.10.10.10">
    <property type="entry name" value="Winged helix-like DNA-binding domain superfamily/Winged helix DNA-binding domain"/>
    <property type="match status" value="1"/>
</dbReference>
<dbReference type="Pfam" id="PF00196">
    <property type="entry name" value="GerE"/>
    <property type="match status" value="1"/>
</dbReference>
<evidence type="ECO:0000313" key="2">
    <source>
        <dbReference type="EMBL" id="GGZ39332.1"/>
    </source>
</evidence>
<dbReference type="EMBL" id="BMWG01000011">
    <property type="protein sequence ID" value="GGZ39332.1"/>
    <property type="molecule type" value="Genomic_DNA"/>
</dbReference>
<organism evidence="2 3">
    <name type="scientific">Streptomyces inusitatus</name>
    <dbReference type="NCBI Taxonomy" id="68221"/>
    <lineage>
        <taxon>Bacteria</taxon>
        <taxon>Bacillati</taxon>
        <taxon>Actinomycetota</taxon>
        <taxon>Actinomycetes</taxon>
        <taxon>Kitasatosporales</taxon>
        <taxon>Streptomycetaceae</taxon>
        <taxon>Streptomyces</taxon>
    </lineage>
</organism>
<protein>
    <recommendedName>
        <fullName evidence="1">HTH luxR-type domain-containing protein</fullName>
    </recommendedName>
</protein>
<comment type="caution">
    <text evidence="2">The sequence shown here is derived from an EMBL/GenBank/DDBJ whole genome shotgun (WGS) entry which is preliminary data.</text>
</comment>
<dbReference type="PANTHER" id="PTHR34293:SF1">
    <property type="entry name" value="HTH-TYPE TRANSCRIPTIONAL REGULATOR TRMBL2"/>
    <property type="match status" value="1"/>
</dbReference>